<feature type="compositionally biased region" description="Low complexity" evidence="1">
    <location>
        <begin position="23"/>
        <end position="36"/>
    </location>
</feature>
<proteinExistence type="predicted"/>
<dbReference type="AlphaFoldDB" id="A0A921REQ4"/>
<dbReference type="Proteomes" id="UP000807115">
    <property type="component" value="Chromosome 3"/>
</dbReference>
<feature type="compositionally biased region" description="Low complexity" evidence="1">
    <location>
        <begin position="46"/>
        <end position="58"/>
    </location>
</feature>
<evidence type="ECO:0000313" key="3">
    <source>
        <dbReference type="Proteomes" id="UP000807115"/>
    </source>
</evidence>
<dbReference type="EMBL" id="CM027682">
    <property type="protein sequence ID" value="KAG0538934.1"/>
    <property type="molecule type" value="Genomic_DNA"/>
</dbReference>
<comment type="caution">
    <text evidence="2">The sequence shown here is derived from an EMBL/GenBank/DDBJ whole genome shotgun (WGS) entry which is preliminary data.</text>
</comment>
<reference evidence="2" key="1">
    <citation type="journal article" date="2019" name="BMC Genomics">
        <title>A new reference genome for Sorghum bicolor reveals high levels of sequence similarity between sweet and grain genotypes: implications for the genetics of sugar metabolism.</title>
        <authorList>
            <person name="Cooper E.A."/>
            <person name="Brenton Z.W."/>
            <person name="Flinn B.S."/>
            <person name="Jenkins J."/>
            <person name="Shu S."/>
            <person name="Flowers D."/>
            <person name="Luo F."/>
            <person name="Wang Y."/>
            <person name="Xia P."/>
            <person name="Barry K."/>
            <person name="Daum C."/>
            <person name="Lipzen A."/>
            <person name="Yoshinaga Y."/>
            <person name="Schmutz J."/>
            <person name="Saski C."/>
            <person name="Vermerris W."/>
            <person name="Kresovich S."/>
        </authorList>
    </citation>
    <scope>NUCLEOTIDE SEQUENCE</scope>
</reference>
<feature type="compositionally biased region" description="Basic residues" evidence="1">
    <location>
        <begin position="7"/>
        <end position="22"/>
    </location>
</feature>
<name>A0A921REQ4_SORBI</name>
<protein>
    <submittedName>
        <fullName evidence="2">Uncharacterized protein</fullName>
    </submittedName>
</protein>
<evidence type="ECO:0000256" key="1">
    <source>
        <dbReference type="SAM" id="MobiDB-lite"/>
    </source>
</evidence>
<sequence length="122" mass="13365">MPGSRGRGLHRRSSRSVARLRARPSWPCAPALSASPASPPAPPRPSSSSRSSPSAPCRPRSRPELLGPRRRHQQPPAEHFLHEDAPRAPFPPPQRRLRRPTPACAPWPPPRGGSAWQEAAPR</sequence>
<reference evidence="2" key="2">
    <citation type="submission" date="2020-10" db="EMBL/GenBank/DDBJ databases">
        <authorList>
            <person name="Cooper E.A."/>
            <person name="Brenton Z.W."/>
            <person name="Flinn B.S."/>
            <person name="Jenkins J."/>
            <person name="Shu S."/>
            <person name="Flowers D."/>
            <person name="Luo F."/>
            <person name="Wang Y."/>
            <person name="Xia P."/>
            <person name="Barry K."/>
            <person name="Daum C."/>
            <person name="Lipzen A."/>
            <person name="Yoshinaga Y."/>
            <person name="Schmutz J."/>
            <person name="Saski C."/>
            <person name="Vermerris W."/>
            <person name="Kresovich S."/>
        </authorList>
    </citation>
    <scope>NUCLEOTIDE SEQUENCE</scope>
</reference>
<organism evidence="2 3">
    <name type="scientific">Sorghum bicolor</name>
    <name type="common">Sorghum</name>
    <name type="synonym">Sorghum vulgare</name>
    <dbReference type="NCBI Taxonomy" id="4558"/>
    <lineage>
        <taxon>Eukaryota</taxon>
        <taxon>Viridiplantae</taxon>
        <taxon>Streptophyta</taxon>
        <taxon>Embryophyta</taxon>
        <taxon>Tracheophyta</taxon>
        <taxon>Spermatophyta</taxon>
        <taxon>Magnoliopsida</taxon>
        <taxon>Liliopsida</taxon>
        <taxon>Poales</taxon>
        <taxon>Poaceae</taxon>
        <taxon>PACMAD clade</taxon>
        <taxon>Panicoideae</taxon>
        <taxon>Andropogonodae</taxon>
        <taxon>Andropogoneae</taxon>
        <taxon>Sorghinae</taxon>
        <taxon>Sorghum</taxon>
    </lineage>
</organism>
<gene>
    <name evidence="2" type="ORF">BDA96_03G279300</name>
</gene>
<feature type="region of interest" description="Disordered" evidence="1">
    <location>
        <begin position="1"/>
        <end position="122"/>
    </location>
</feature>
<evidence type="ECO:0000313" key="2">
    <source>
        <dbReference type="EMBL" id="KAG0538934.1"/>
    </source>
</evidence>
<accession>A0A921REQ4</accession>